<evidence type="ECO:0008006" key="4">
    <source>
        <dbReference type="Google" id="ProtNLM"/>
    </source>
</evidence>
<evidence type="ECO:0000256" key="1">
    <source>
        <dbReference type="SAM" id="Phobius"/>
    </source>
</evidence>
<protein>
    <recommendedName>
        <fullName evidence="4">DUF3592 domain-containing protein</fullName>
    </recommendedName>
</protein>
<keyword evidence="1" id="KW-0812">Transmembrane</keyword>
<feature type="transmembrane region" description="Helical" evidence="1">
    <location>
        <begin position="129"/>
        <end position="150"/>
    </location>
</feature>
<keyword evidence="1" id="KW-0472">Membrane</keyword>
<name>A0ABP8S1F9_9PSEU</name>
<feature type="transmembrane region" description="Helical" evidence="1">
    <location>
        <begin position="31"/>
        <end position="52"/>
    </location>
</feature>
<sequence length="160" mass="16664">MAGGVAAEVVVEAGRTARTIGVALRRALPRILVGLAVLVTALCAVAFAGAVADDLAIDRDPGTATAEVLDAGFGRTLIRFPAAEGQLEVPERGVYYPRGLQTGGTVEVEYARAEPDLVRVAGRTAWTGLPWLLAFTAGGWLVFGGSAVLVGRRRQAAHQE</sequence>
<accession>A0ABP8S1F9</accession>
<evidence type="ECO:0000313" key="3">
    <source>
        <dbReference type="Proteomes" id="UP001501598"/>
    </source>
</evidence>
<evidence type="ECO:0000313" key="2">
    <source>
        <dbReference type="EMBL" id="GAA4557462.1"/>
    </source>
</evidence>
<gene>
    <name evidence="2" type="ORF">GCM10023175_61800</name>
</gene>
<keyword evidence="3" id="KW-1185">Reference proteome</keyword>
<comment type="caution">
    <text evidence="2">The sequence shown here is derived from an EMBL/GenBank/DDBJ whole genome shotgun (WGS) entry which is preliminary data.</text>
</comment>
<dbReference type="RefSeq" id="WP_345426335.1">
    <property type="nucleotide sequence ID" value="NZ_BAABGT010000101.1"/>
</dbReference>
<dbReference type="Proteomes" id="UP001501598">
    <property type="component" value="Unassembled WGS sequence"/>
</dbReference>
<organism evidence="2 3">
    <name type="scientific">Pseudonocardia xishanensis</name>
    <dbReference type="NCBI Taxonomy" id="630995"/>
    <lineage>
        <taxon>Bacteria</taxon>
        <taxon>Bacillati</taxon>
        <taxon>Actinomycetota</taxon>
        <taxon>Actinomycetes</taxon>
        <taxon>Pseudonocardiales</taxon>
        <taxon>Pseudonocardiaceae</taxon>
        <taxon>Pseudonocardia</taxon>
    </lineage>
</organism>
<proteinExistence type="predicted"/>
<dbReference type="EMBL" id="BAABGT010000101">
    <property type="protein sequence ID" value="GAA4557462.1"/>
    <property type="molecule type" value="Genomic_DNA"/>
</dbReference>
<reference evidence="3" key="1">
    <citation type="journal article" date="2019" name="Int. J. Syst. Evol. Microbiol.">
        <title>The Global Catalogue of Microorganisms (GCM) 10K type strain sequencing project: providing services to taxonomists for standard genome sequencing and annotation.</title>
        <authorList>
            <consortium name="The Broad Institute Genomics Platform"/>
            <consortium name="The Broad Institute Genome Sequencing Center for Infectious Disease"/>
            <person name="Wu L."/>
            <person name="Ma J."/>
        </authorList>
    </citation>
    <scope>NUCLEOTIDE SEQUENCE [LARGE SCALE GENOMIC DNA]</scope>
    <source>
        <strain evidence="3">JCM 17906</strain>
    </source>
</reference>
<keyword evidence="1" id="KW-1133">Transmembrane helix</keyword>